<dbReference type="EMBL" id="JAPDGR010000600">
    <property type="protein sequence ID" value="KAJ2988833.1"/>
    <property type="molecule type" value="Genomic_DNA"/>
</dbReference>
<accession>A0ACC1P9E0</accession>
<dbReference type="Proteomes" id="UP001143856">
    <property type="component" value="Unassembled WGS sequence"/>
</dbReference>
<evidence type="ECO:0000313" key="1">
    <source>
        <dbReference type="EMBL" id="KAJ2988833.1"/>
    </source>
</evidence>
<reference evidence="1" key="1">
    <citation type="submission" date="2022-10" db="EMBL/GenBank/DDBJ databases">
        <title>Genome Sequence of Xylaria curta.</title>
        <authorList>
            <person name="Buettner E."/>
        </authorList>
    </citation>
    <scope>NUCLEOTIDE SEQUENCE</scope>
    <source>
        <strain evidence="1">Babe10</strain>
    </source>
</reference>
<keyword evidence="2" id="KW-1185">Reference proteome</keyword>
<sequence>MDSAQQPGIGRPQGLNELANLNPNNLDWSQSEDVEHPVLVLTSQFLDTLVALPELEALEPDDSDSEDLDAVIKTSPEQLIKFMRLYSRYISYLRAFVTLITDSSGFLSLIQQLYKIRTGGNSLPQKRKLAQAGLDEHEPGISESASSCVEVHRRIQLLYVDLHHIFRIMLFEYQLLCDTEFPAKRDNERSQPTSPSPYLPLIVDHEKHEIRVLVLMPGQAEDKIDCRLVKIDLKTDNHFQALSYVWGSGDRSETIQVNETPFRVTPTLENILRGLRHPVDCRKLWIDAICINQDDNFEKITQVDLMGSIYQAAEAVAVWLSGDRMDGMDPSITRCQDTVGCHEHDLASLSGKMELILAQNDLSNEL</sequence>
<comment type="caution">
    <text evidence="1">The sequence shown here is derived from an EMBL/GenBank/DDBJ whole genome shotgun (WGS) entry which is preliminary data.</text>
</comment>
<proteinExistence type="predicted"/>
<organism evidence="1 2">
    <name type="scientific">Xylaria curta</name>
    <dbReference type="NCBI Taxonomy" id="42375"/>
    <lineage>
        <taxon>Eukaryota</taxon>
        <taxon>Fungi</taxon>
        <taxon>Dikarya</taxon>
        <taxon>Ascomycota</taxon>
        <taxon>Pezizomycotina</taxon>
        <taxon>Sordariomycetes</taxon>
        <taxon>Xylariomycetidae</taxon>
        <taxon>Xylariales</taxon>
        <taxon>Xylariaceae</taxon>
        <taxon>Xylaria</taxon>
    </lineage>
</organism>
<evidence type="ECO:0000313" key="2">
    <source>
        <dbReference type="Proteomes" id="UP001143856"/>
    </source>
</evidence>
<gene>
    <name evidence="1" type="ORF">NUW58_g3773</name>
</gene>
<name>A0ACC1P9E0_9PEZI</name>
<protein>
    <submittedName>
        <fullName evidence="1">Uncharacterized protein</fullName>
    </submittedName>
</protein>